<dbReference type="Proteomes" id="UP001443914">
    <property type="component" value="Unassembled WGS sequence"/>
</dbReference>
<evidence type="ECO:0000313" key="6">
    <source>
        <dbReference type="Proteomes" id="UP001443914"/>
    </source>
</evidence>
<keyword evidence="6" id="KW-1185">Reference proteome</keyword>
<dbReference type="PANTHER" id="PTHR48047:SF51">
    <property type="entry name" value="GLYCOSYLTRANSFERASE"/>
    <property type="match status" value="1"/>
</dbReference>
<comment type="caution">
    <text evidence="5">The sequence shown here is derived from an EMBL/GenBank/DDBJ whole genome shotgun (WGS) entry which is preliminary data.</text>
</comment>
<evidence type="ECO:0000256" key="1">
    <source>
        <dbReference type="ARBA" id="ARBA00009995"/>
    </source>
</evidence>
<proteinExistence type="inferred from homology"/>
<dbReference type="GO" id="GO:0016135">
    <property type="term" value="P:saponin biosynthetic process"/>
    <property type="evidence" value="ECO:0007669"/>
    <property type="project" value="UniProtKB-ARBA"/>
</dbReference>
<dbReference type="Pfam" id="PF00201">
    <property type="entry name" value="UDPGT"/>
    <property type="match status" value="1"/>
</dbReference>
<gene>
    <name evidence="5" type="ORF">RND81_10G188300</name>
</gene>
<dbReference type="FunFam" id="3.40.50.2000:FF:000107">
    <property type="entry name" value="Glycosyltransferase"/>
    <property type="match status" value="1"/>
</dbReference>
<keyword evidence="2 3" id="KW-0808">Transferase</keyword>
<dbReference type="CDD" id="cd03784">
    <property type="entry name" value="GT1_Gtf-like"/>
    <property type="match status" value="1"/>
</dbReference>
<evidence type="ECO:0000256" key="2">
    <source>
        <dbReference type="ARBA" id="ARBA00022679"/>
    </source>
</evidence>
<protein>
    <recommendedName>
        <fullName evidence="4">Glycosyltransferase</fullName>
        <ecNumber evidence="4">2.4.1.-</ecNumber>
    </recommendedName>
</protein>
<dbReference type="SUPFAM" id="SSF53756">
    <property type="entry name" value="UDP-Glycosyltransferase/glycogen phosphorylase"/>
    <property type="match status" value="1"/>
</dbReference>
<accession>A0AAW1I6B4</accession>
<dbReference type="PROSITE" id="PS00375">
    <property type="entry name" value="UDPGT"/>
    <property type="match status" value="1"/>
</dbReference>
<evidence type="ECO:0000256" key="4">
    <source>
        <dbReference type="RuleBase" id="RU362057"/>
    </source>
</evidence>
<reference evidence="5" key="1">
    <citation type="submission" date="2024-03" db="EMBL/GenBank/DDBJ databases">
        <title>WGS assembly of Saponaria officinalis var. Norfolk2.</title>
        <authorList>
            <person name="Jenkins J."/>
            <person name="Shu S."/>
            <person name="Grimwood J."/>
            <person name="Barry K."/>
            <person name="Goodstein D."/>
            <person name="Schmutz J."/>
            <person name="Leebens-Mack J."/>
            <person name="Osbourn A."/>
        </authorList>
    </citation>
    <scope>NUCLEOTIDE SEQUENCE [LARGE SCALE GENOMIC DNA]</scope>
    <source>
        <strain evidence="5">JIC</strain>
    </source>
</reference>
<dbReference type="Gene3D" id="3.40.50.2000">
    <property type="entry name" value="Glycogen Phosphorylase B"/>
    <property type="match status" value="2"/>
</dbReference>
<comment type="similarity">
    <text evidence="1 3">Belongs to the UDP-glycosyltransferase family.</text>
</comment>
<dbReference type="InterPro" id="IPR035595">
    <property type="entry name" value="UDP_glycos_trans_CS"/>
</dbReference>
<name>A0AAW1I6B4_SAPOF</name>
<dbReference type="GO" id="GO:0016104">
    <property type="term" value="P:triterpenoid biosynthetic process"/>
    <property type="evidence" value="ECO:0007669"/>
    <property type="project" value="UniProtKB-ARBA"/>
</dbReference>
<dbReference type="InterPro" id="IPR002213">
    <property type="entry name" value="UDP_glucos_trans"/>
</dbReference>
<sequence length="477" mass="53981">MASSILHVALFPFMAKGHMIPLLQLVKLIHNHRSNAKFTIFTTLANEPFILSSLSSDSLPLELVDIVSFPFPVTSEIPSGVESTDNLPSMSLFYPFVYALEGLRPQFEIALAGLQSQQHPVTCLVSDGFFYWTQEVASKFDIPRLAFYGMNNYSFVLYTMVDMTRPFLEVESMDELVTIDGSIPWARVTRNDIDSPWCDPVPQGPTVEYIKKCGIATFNSCGLLVNSFEELESQYLDYWNMKFHPKAWCIGPLCLANDSKLGNFEKPNWENWLDKKWVEKKPILYVAFGTQAEVSSDQLVEIMIGLEKSMVDFIWALRIKPNQEELIDGLEERVEGRGLIVRGWVDQRKILEHEATRGYLSHCGWNSVTESICAGVPILAWPMSAEQHLNARLIVEEVKVGLRVETCNGSVRGFVKWEGLRNSILELMVEEKGKMVRNNVEELAKVAKKTIEEGGSSWNSLESLLTKFETIKVSTSD</sequence>
<evidence type="ECO:0000313" key="5">
    <source>
        <dbReference type="EMBL" id="KAK9684130.1"/>
    </source>
</evidence>
<keyword evidence="3" id="KW-0328">Glycosyltransferase</keyword>
<evidence type="ECO:0000256" key="3">
    <source>
        <dbReference type="RuleBase" id="RU003718"/>
    </source>
</evidence>
<dbReference type="AlphaFoldDB" id="A0AAW1I6B4"/>
<dbReference type="GO" id="GO:0035251">
    <property type="term" value="F:UDP-glucosyltransferase activity"/>
    <property type="evidence" value="ECO:0007669"/>
    <property type="project" value="TreeGrafter"/>
</dbReference>
<dbReference type="EMBL" id="JBDFQZ010000010">
    <property type="protein sequence ID" value="KAK9684130.1"/>
    <property type="molecule type" value="Genomic_DNA"/>
</dbReference>
<dbReference type="EC" id="2.4.1.-" evidence="4"/>
<dbReference type="PANTHER" id="PTHR48047">
    <property type="entry name" value="GLYCOSYLTRANSFERASE"/>
    <property type="match status" value="1"/>
</dbReference>
<organism evidence="5 6">
    <name type="scientific">Saponaria officinalis</name>
    <name type="common">Common soapwort</name>
    <name type="synonym">Lychnis saponaria</name>
    <dbReference type="NCBI Taxonomy" id="3572"/>
    <lineage>
        <taxon>Eukaryota</taxon>
        <taxon>Viridiplantae</taxon>
        <taxon>Streptophyta</taxon>
        <taxon>Embryophyta</taxon>
        <taxon>Tracheophyta</taxon>
        <taxon>Spermatophyta</taxon>
        <taxon>Magnoliopsida</taxon>
        <taxon>eudicotyledons</taxon>
        <taxon>Gunneridae</taxon>
        <taxon>Pentapetalae</taxon>
        <taxon>Caryophyllales</taxon>
        <taxon>Caryophyllaceae</taxon>
        <taxon>Caryophylleae</taxon>
        <taxon>Saponaria</taxon>
    </lineage>
</organism>